<feature type="compositionally biased region" description="Basic and acidic residues" evidence="1">
    <location>
        <begin position="57"/>
        <end position="78"/>
    </location>
</feature>
<dbReference type="Pfam" id="PF11160">
    <property type="entry name" value="Hva1_TUDOR"/>
    <property type="match status" value="1"/>
</dbReference>
<proteinExistence type="predicted"/>
<comment type="caution">
    <text evidence="3">The sequence shown here is derived from an EMBL/GenBank/DDBJ whole genome shotgun (WGS) entry which is preliminary data.</text>
</comment>
<feature type="compositionally biased region" description="Acidic residues" evidence="1">
    <location>
        <begin position="92"/>
        <end position="109"/>
    </location>
</feature>
<evidence type="ECO:0000313" key="3">
    <source>
        <dbReference type="EMBL" id="KAK6953287.1"/>
    </source>
</evidence>
<feature type="compositionally biased region" description="Basic and acidic residues" evidence="1">
    <location>
        <begin position="28"/>
        <end position="39"/>
    </location>
</feature>
<dbReference type="EMBL" id="JBANMG010000005">
    <property type="protein sequence ID" value="KAK6953287.1"/>
    <property type="molecule type" value="Genomic_DNA"/>
</dbReference>
<feature type="compositionally biased region" description="Basic and acidic residues" evidence="1">
    <location>
        <begin position="197"/>
        <end position="220"/>
    </location>
</feature>
<dbReference type="Proteomes" id="UP001369815">
    <property type="component" value="Unassembled WGS sequence"/>
</dbReference>
<accession>A0AAX6MLK4</accession>
<dbReference type="InterPro" id="IPR021331">
    <property type="entry name" value="Hva1_TUDOR"/>
</dbReference>
<protein>
    <recommendedName>
        <fullName evidence="2">Hypervirulence associated protein TUDOR domain-containing protein</fullName>
    </recommendedName>
</protein>
<dbReference type="AlphaFoldDB" id="A0AAX6MLK4"/>
<gene>
    <name evidence="3" type="ORF">Daesc_005588</name>
</gene>
<feature type="compositionally biased region" description="Acidic residues" evidence="1">
    <location>
        <begin position="144"/>
        <end position="174"/>
    </location>
</feature>
<keyword evidence="4" id="KW-1185">Reference proteome</keyword>
<feature type="compositionally biased region" description="Basic and acidic residues" evidence="1">
    <location>
        <begin position="1"/>
        <end position="12"/>
    </location>
</feature>
<feature type="compositionally biased region" description="Basic and acidic residues" evidence="1">
    <location>
        <begin position="128"/>
        <end position="143"/>
    </location>
</feature>
<organism evidence="3 4">
    <name type="scientific">Daldinia eschscholtzii</name>
    <dbReference type="NCBI Taxonomy" id="292717"/>
    <lineage>
        <taxon>Eukaryota</taxon>
        <taxon>Fungi</taxon>
        <taxon>Dikarya</taxon>
        <taxon>Ascomycota</taxon>
        <taxon>Pezizomycotina</taxon>
        <taxon>Sordariomycetes</taxon>
        <taxon>Xylariomycetidae</taxon>
        <taxon>Xylariales</taxon>
        <taxon>Hypoxylaceae</taxon>
        <taxon>Daldinia</taxon>
    </lineage>
</organism>
<evidence type="ECO:0000256" key="1">
    <source>
        <dbReference type="SAM" id="MobiDB-lite"/>
    </source>
</evidence>
<feature type="domain" description="Hypervirulence associated protein TUDOR" evidence="2">
    <location>
        <begin position="10"/>
        <end position="72"/>
    </location>
</feature>
<feature type="compositionally biased region" description="Basic and acidic residues" evidence="1">
    <location>
        <begin position="228"/>
        <end position="243"/>
    </location>
</feature>
<evidence type="ECO:0000259" key="2">
    <source>
        <dbReference type="Pfam" id="PF11160"/>
    </source>
</evidence>
<feature type="region of interest" description="Disordered" evidence="1">
    <location>
        <begin position="1"/>
        <end position="243"/>
    </location>
</feature>
<reference evidence="3 4" key="1">
    <citation type="journal article" date="2024" name="Front Chem Biol">
        <title>Unveiling the potential of Daldinia eschscholtzii MFLUCC 19-0629 through bioactivity and bioinformatics studies for enhanced sustainable agriculture production.</title>
        <authorList>
            <person name="Brooks S."/>
            <person name="Weaver J.A."/>
            <person name="Klomchit A."/>
            <person name="Alharthi S.A."/>
            <person name="Onlamun T."/>
            <person name="Nurani R."/>
            <person name="Vong T.K."/>
            <person name="Alberti F."/>
            <person name="Greco C."/>
        </authorList>
    </citation>
    <scope>NUCLEOTIDE SEQUENCE [LARGE SCALE GENOMIC DNA]</scope>
    <source>
        <strain evidence="3">MFLUCC 19-0629</strain>
    </source>
</reference>
<name>A0AAX6MLK4_9PEZI</name>
<evidence type="ECO:0000313" key="4">
    <source>
        <dbReference type="Proteomes" id="UP001369815"/>
    </source>
</evidence>
<sequence>MTKVEKPEEGDKVSWNWGGGAPGGTVAETKEKGAIEIKTQRGNTVKRKADTNNPAVRIERSGNDVVKRASELTVEEKRKGRRGSTKRKADGQDPENDNDEEDEDEDVDVISDGASEEPHTRNKRGKEVKRGGKEANKKQKREQEEEISEEDEDDDEDRKDTDEDISEEDEEETGDVGGTDNGVESGEPQVDDDVEDGKDTNGEIDSVKEKSKSTSKDHGNSGKNKARQQPEKPVTRSQDQAKK</sequence>